<reference evidence="3 4" key="1">
    <citation type="submission" date="2024-02" db="EMBL/GenBank/DDBJ databases">
        <title>de novo genome assembly of Solanum bulbocastanum strain 11H21.</title>
        <authorList>
            <person name="Hosaka A.J."/>
        </authorList>
    </citation>
    <scope>NUCLEOTIDE SEQUENCE [LARGE SCALE GENOMIC DNA]</scope>
    <source>
        <tissue evidence="3">Young leaves</tissue>
    </source>
</reference>
<keyword evidence="1" id="KW-0472">Membrane</keyword>
<feature type="transmembrane region" description="Helical" evidence="1">
    <location>
        <begin position="16"/>
        <end position="39"/>
    </location>
</feature>
<dbReference type="Pfam" id="PF13456">
    <property type="entry name" value="RVT_3"/>
    <property type="match status" value="1"/>
</dbReference>
<gene>
    <name evidence="3" type="ORF">RDI58_024909</name>
</gene>
<dbReference type="PANTHER" id="PTHR47723">
    <property type="entry name" value="OS05G0353850 PROTEIN"/>
    <property type="match status" value="1"/>
</dbReference>
<evidence type="ECO:0000256" key="1">
    <source>
        <dbReference type="SAM" id="Phobius"/>
    </source>
</evidence>
<proteinExistence type="predicted"/>
<feature type="domain" description="RNase H type-1" evidence="2">
    <location>
        <begin position="1"/>
        <end position="107"/>
    </location>
</feature>
<dbReference type="EMBL" id="JBANQN010000010">
    <property type="protein sequence ID" value="KAK6778191.1"/>
    <property type="molecule type" value="Genomic_DNA"/>
</dbReference>
<dbReference type="GO" id="GO:0003676">
    <property type="term" value="F:nucleic acid binding"/>
    <property type="evidence" value="ECO:0007669"/>
    <property type="project" value="InterPro"/>
</dbReference>
<name>A0AAN8T6S9_SOLBU</name>
<evidence type="ECO:0000313" key="4">
    <source>
        <dbReference type="Proteomes" id="UP001371456"/>
    </source>
</evidence>
<dbReference type="InterPro" id="IPR012337">
    <property type="entry name" value="RNaseH-like_sf"/>
</dbReference>
<dbReference type="PANTHER" id="PTHR47723:SF19">
    <property type="entry name" value="POLYNUCLEOTIDYL TRANSFERASE, RIBONUCLEASE H-LIKE SUPERFAMILY PROTEIN"/>
    <property type="match status" value="1"/>
</dbReference>
<dbReference type="SUPFAM" id="SSF53098">
    <property type="entry name" value="Ribonuclease H-like"/>
    <property type="match status" value="1"/>
</dbReference>
<comment type="caution">
    <text evidence="3">The sequence shown here is derived from an EMBL/GenBank/DDBJ whole genome shotgun (WGS) entry which is preliminary data.</text>
</comment>
<keyword evidence="1" id="KW-0812">Transmembrane</keyword>
<sequence>MVLRDHLGQLIAGKTLFFGCVANALLAEIIGVCEVLSWLKDRFSRTRLVVETDNLLVKQALEENLVNYSYFDSLVFYYKTLIKELPFHSLSTVKKLVNQVAHCLARASISMPGSMEWDTSALSRITVVLIFDLNNT</sequence>
<dbReference type="InterPro" id="IPR053151">
    <property type="entry name" value="RNase_H-like"/>
</dbReference>
<evidence type="ECO:0000259" key="2">
    <source>
        <dbReference type="Pfam" id="PF13456"/>
    </source>
</evidence>
<dbReference type="Proteomes" id="UP001371456">
    <property type="component" value="Unassembled WGS sequence"/>
</dbReference>
<protein>
    <recommendedName>
        <fullName evidence="2">RNase H type-1 domain-containing protein</fullName>
    </recommendedName>
</protein>
<evidence type="ECO:0000313" key="3">
    <source>
        <dbReference type="EMBL" id="KAK6778191.1"/>
    </source>
</evidence>
<organism evidence="3 4">
    <name type="scientific">Solanum bulbocastanum</name>
    <name type="common">Wild potato</name>
    <dbReference type="NCBI Taxonomy" id="147425"/>
    <lineage>
        <taxon>Eukaryota</taxon>
        <taxon>Viridiplantae</taxon>
        <taxon>Streptophyta</taxon>
        <taxon>Embryophyta</taxon>
        <taxon>Tracheophyta</taxon>
        <taxon>Spermatophyta</taxon>
        <taxon>Magnoliopsida</taxon>
        <taxon>eudicotyledons</taxon>
        <taxon>Gunneridae</taxon>
        <taxon>Pentapetalae</taxon>
        <taxon>asterids</taxon>
        <taxon>lamiids</taxon>
        <taxon>Solanales</taxon>
        <taxon>Solanaceae</taxon>
        <taxon>Solanoideae</taxon>
        <taxon>Solaneae</taxon>
        <taxon>Solanum</taxon>
    </lineage>
</organism>
<keyword evidence="4" id="KW-1185">Reference proteome</keyword>
<keyword evidence="1" id="KW-1133">Transmembrane helix</keyword>
<accession>A0AAN8T6S9</accession>
<dbReference type="InterPro" id="IPR002156">
    <property type="entry name" value="RNaseH_domain"/>
</dbReference>
<dbReference type="AlphaFoldDB" id="A0AAN8T6S9"/>
<dbReference type="GO" id="GO:0004523">
    <property type="term" value="F:RNA-DNA hybrid ribonuclease activity"/>
    <property type="evidence" value="ECO:0007669"/>
    <property type="project" value="InterPro"/>
</dbReference>